<dbReference type="EMBL" id="CAXHTA020000001">
    <property type="protein sequence ID" value="CAL5218654.1"/>
    <property type="molecule type" value="Genomic_DNA"/>
</dbReference>
<feature type="transmembrane region" description="Helical" evidence="11">
    <location>
        <begin position="816"/>
        <end position="838"/>
    </location>
</feature>
<feature type="region of interest" description="Disordered" evidence="10">
    <location>
        <begin position="296"/>
        <end position="315"/>
    </location>
</feature>
<dbReference type="SMART" id="SM00382">
    <property type="entry name" value="AAA"/>
    <property type="match status" value="1"/>
</dbReference>
<evidence type="ECO:0000256" key="3">
    <source>
        <dbReference type="ARBA" id="ARBA00022448"/>
    </source>
</evidence>
<evidence type="ECO:0000313" key="14">
    <source>
        <dbReference type="Proteomes" id="UP001497392"/>
    </source>
</evidence>
<gene>
    <name evidence="13" type="primary">g358</name>
    <name evidence="13" type="ORF">VP750_LOCUS313</name>
</gene>
<evidence type="ECO:0000256" key="4">
    <source>
        <dbReference type="ARBA" id="ARBA00022692"/>
    </source>
</evidence>
<evidence type="ECO:0000259" key="12">
    <source>
        <dbReference type="PROSITE" id="PS50893"/>
    </source>
</evidence>
<feature type="transmembrane region" description="Helical" evidence="11">
    <location>
        <begin position="877"/>
        <end position="898"/>
    </location>
</feature>
<keyword evidence="4 11" id="KW-0812">Transmembrane</keyword>
<evidence type="ECO:0000256" key="5">
    <source>
        <dbReference type="ARBA" id="ARBA00022737"/>
    </source>
</evidence>
<evidence type="ECO:0000256" key="8">
    <source>
        <dbReference type="ARBA" id="ARBA00022989"/>
    </source>
</evidence>
<keyword evidence="6" id="KW-0547">Nucleotide-binding</keyword>
<evidence type="ECO:0000256" key="10">
    <source>
        <dbReference type="SAM" id="MobiDB-lite"/>
    </source>
</evidence>
<feature type="compositionally biased region" description="Polar residues" evidence="10">
    <location>
        <begin position="197"/>
        <end position="213"/>
    </location>
</feature>
<dbReference type="InterPro" id="IPR034003">
    <property type="entry name" value="ABCG_PDR_2"/>
</dbReference>
<protein>
    <submittedName>
        <fullName evidence="13">G358 protein</fullName>
    </submittedName>
</protein>
<evidence type="ECO:0000256" key="2">
    <source>
        <dbReference type="ARBA" id="ARBA00006012"/>
    </source>
</evidence>
<dbReference type="Pfam" id="PF08370">
    <property type="entry name" value="PDR_assoc"/>
    <property type="match status" value="1"/>
</dbReference>
<dbReference type="InterPro" id="IPR013525">
    <property type="entry name" value="ABC2_TM"/>
</dbReference>
<feature type="transmembrane region" description="Helical" evidence="11">
    <location>
        <begin position="703"/>
        <end position="722"/>
    </location>
</feature>
<keyword evidence="5" id="KW-0677">Repeat</keyword>
<dbReference type="Gene3D" id="3.40.50.300">
    <property type="entry name" value="P-loop containing nucleotide triphosphate hydrolases"/>
    <property type="match status" value="1"/>
</dbReference>
<keyword evidence="3" id="KW-0813">Transport</keyword>
<feature type="region of interest" description="Disordered" evidence="10">
    <location>
        <begin position="197"/>
        <end position="291"/>
    </location>
</feature>
<evidence type="ECO:0000256" key="7">
    <source>
        <dbReference type="ARBA" id="ARBA00022840"/>
    </source>
</evidence>
<dbReference type="CDD" id="cd03232">
    <property type="entry name" value="ABCG_PDR_domain2"/>
    <property type="match status" value="1"/>
</dbReference>
<evidence type="ECO:0000256" key="11">
    <source>
        <dbReference type="SAM" id="Phobius"/>
    </source>
</evidence>
<dbReference type="InterPro" id="IPR003439">
    <property type="entry name" value="ABC_transporter-like_ATP-bd"/>
</dbReference>
<feature type="domain" description="ABC transporter" evidence="12">
    <location>
        <begin position="361"/>
        <end position="604"/>
    </location>
</feature>
<evidence type="ECO:0000256" key="1">
    <source>
        <dbReference type="ARBA" id="ARBA00004141"/>
    </source>
</evidence>
<dbReference type="PANTHER" id="PTHR19241">
    <property type="entry name" value="ATP-BINDING CASSETTE TRANSPORTER"/>
    <property type="match status" value="1"/>
</dbReference>
<accession>A0ABP1FHI2</accession>
<dbReference type="PROSITE" id="PS50893">
    <property type="entry name" value="ABC_TRANSPORTER_2"/>
    <property type="match status" value="1"/>
</dbReference>
<dbReference type="InterPro" id="IPR013581">
    <property type="entry name" value="PDR_assoc"/>
</dbReference>
<feature type="transmembrane region" description="Helical" evidence="11">
    <location>
        <begin position="940"/>
        <end position="965"/>
    </location>
</feature>
<feature type="compositionally biased region" description="Polar residues" evidence="10">
    <location>
        <begin position="240"/>
        <end position="255"/>
    </location>
</feature>
<evidence type="ECO:0000256" key="6">
    <source>
        <dbReference type="ARBA" id="ARBA00022741"/>
    </source>
</evidence>
<dbReference type="InterPro" id="IPR003593">
    <property type="entry name" value="AAA+_ATPase"/>
</dbReference>
<dbReference type="Pfam" id="PF01061">
    <property type="entry name" value="ABC2_membrane"/>
    <property type="match status" value="2"/>
</dbReference>
<keyword evidence="7" id="KW-0067">ATP-binding</keyword>
<proteinExistence type="inferred from homology"/>
<comment type="similarity">
    <text evidence="2">Belongs to the ABC transporter superfamily. ABCG family. PDR (TC 3.A.1.205) subfamily.</text>
</comment>
<keyword evidence="14" id="KW-1185">Reference proteome</keyword>
<evidence type="ECO:0000313" key="13">
    <source>
        <dbReference type="EMBL" id="CAL5218654.1"/>
    </source>
</evidence>
<dbReference type="Proteomes" id="UP001497392">
    <property type="component" value="Unassembled WGS sequence"/>
</dbReference>
<keyword evidence="8 11" id="KW-1133">Transmembrane helix</keyword>
<organism evidence="13 14">
    <name type="scientific">Coccomyxa viridis</name>
    <dbReference type="NCBI Taxonomy" id="1274662"/>
    <lineage>
        <taxon>Eukaryota</taxon>
        <taxon>Viridiplantae</taxon>
        <taxon>Chlorophyta</taxon>
        <taxon>core chlorophytes</taxon>
        <taxon>Trebouxiophyceae</taxon>
        <taxon>Trebouxiophyceae incertae sedis</taxon>
        <taxon>Coccomyxaceae</taxon>
        <taxon>Coccomyxa</taxon>
    </lineage>
</organism>
<comment type="subcellular location">
    <subcellularLocation>
        <location evidence="1">Membrane</location>
        <topology evidence="1">Multi-pass membrane protein</topology>
    </subcellularLocation>
</comment>
<dbReference type="SUPFAM" id="SSF52540">
    <property type="entry name" value="P-loop containing nucleoside triphosphate hydrolases"/>
    <property type="match status" value="1"/>
</dbReference>
<reference evidence="13 14" key="1">
    <citation type="submission" date="2024-06" db="EMBL/GenBank/DDBJ databases">
        <authorList>
            <person name="Kraege A."/>
            <person name="Thomma B."/>
        </authorList>
    </citation>
    <scope>NUCLEOTIDE SEQUENCE [LARGE SCALE GENOMIC DNA]</scope>
</reference>
<sequence>MFRVIAALTRNLVLATSLGSLFLVIYLMLSGFIQAQPDMPVWWSWAVWLDPFSYALRGLVCNEFSAPRWDAPYNQFSSRRRRFTIGQAVLQIRGFRGERWWVWVGMAVLAAGIIILNFVTAVLNHIMPPIHKQAAVLSEETLLEREAALNGIAEHVKGVKGARSAGGSKASSVPASALDSTYNLGVAAGLISETHTVSRAQSAAVPRSNSSFWNEKAGRGRPIRGSILQSAPAGGHFQGRGSSLRQGGIPPSNSARSHEVDLEAGVSTANRGGHAETSASSEPSAREADMEAGLRTAKRGGPAGTNAPSEASEAVQPGIRHGMVLPFQPITLTFRDIHYFVDLPAGKQVDLREDPDGARHAQAGGLRLPWRRKPSQLEILKGVSGVFRPGALTALVGVSGAGKTTLLDVLAGRKTTGQITGDIRVNGHPCPKATYARLSGYVEQSDIHSEKATVHESLIFSAALRMPPHVPRRVRTAFVEEMMELVELTPLRRLLVGSPAETGLSVEQRKRLSIAVELISNPAIVLMDEPTSGLDARAAAVVMRVVRNIVDTGRTITCTIHQPSVDIFEAFDQLLLLKRGGQSIYCGPLGTHSSTLITYFQSIPGVPALHQFGNNAAACNPADWMLRISEPKSEDAIGVDFADIFRKSSAYRALDASIREGEQQQSALPLTLRGRYTAPLHAQLGRLLLKDLRSYWRTPEYNATRLTISLGVALIFGSMYWMRAHHRSVPKDVLNIEGALYFCTFFLGIVNSLIVQPVVAAERTVFYRERAAHMYSVLPYVLSLGLVEALYNLVQSVLYSVIVYFMVGFDLNPGSFFWFLFFMFTALQYCTMYGFLAVALTPDLMTAAVLSSAFYGVWNLTAGFIMPQPRMPVWWSWFSYINPFAWSIYGLVASQLGYDFTNVVNTYGFDPADGPLGQDLYVAQFIYKYYGYDADYLTRLIPIVLGFSVAFWLIASAGLNFIIYYSR</sequence>
<feature type="transmembrane region" description="Helical" evidence="11">
    <location>
        <begin position="12"/>
        <end position="33"/>
    </location>
</feature>
<comment type="caution">
    <text evidence="13">The sequence shown here is derived from an EMBL/GenBank/DDBJ whole genome shotgun (WGS) entry which is preliminary data.</text>
</comment>
<name>A0ABP1FHI2_9CHLO</name>
<evidence type="ECO:0000256" key="9">
    <source>
        <dbReference type="ARBA" id="ARBA00023136"/>
    </source>
</evidence>
<dbReference type="InterPro" id="IPR027417">
    <property type="entry name" value="P-loop_NTPase"/>
</dbReference>
<keyword evidence="9 11" id="KW-0472">Membrane</keyword>
<dbReference type="Pfam" id="PF00005">
    <property type="entry name" value="ABC_tran"/>
    <property type="match status" value="1"/>
</dbReference>
<feature type="transmembrane region" description="Helical" evidence="11">
    <location>
        <begin position="738"/>
        <end position="759"/>
    </location>
</feature>
<feature type="transmembrane region" description="Helical" evidence="11">
    <location>
        <begin position="844"/>
        <end position="865"/>
    </location>
</feature>
<feature type="transmembrane region" description="Helical" evidence="11">
    <location>
        <begin position="100"/>
        <end position="123"/>
    </location>
</feature>